<accession>A0A2G1W4P4</accession>
<proteinExistence type="predicted"/>
<dbReference type="Proteomes" id="UP000225740">
    <property type="component" value="Unassembled WGS sequence"/>
</dbReference>
<name>A0A2G1W4P4_9BACT</name>
<gene>
    <name evidence="2" type="ORF">CEE69_16945</name>
</gene>
<evidence type="ECO:0000256" key="1">
    <source>
        <dbReference type="SAM" id="MobiDB-lite"/>
    </source>
</evidence>
<sequence length="73" mass="8408">MFRKVASMRDLRVVWAGQLEDLHGMRLQTFVLEQPMSRSVVADSPRLYSNGQLWRNARGRNAPRQAHQSADGR</sequence>
<keyword evidence="3" id="KW-1185">Reference proteome</keyword>
<feature type="region of interest" description="Disordered" evidence="1">
    <location>
        <begin position="52"/>
        <end position="73"/>
    </location>
</feature>
<protein>
    <submittedName>
        <fullName evidence="2">Uncharacterized protein</fullName>
    </submittedName>
</protein>
<organism evidence="2 3">
    <name type="scientific">Rhodopirellula bahusiensis</name>
    <dbReference type="NCBI Taxonomy" id="2014065"/>
    <lineage>
        <taxon>Bacteria</taxon>
        <taxon>Pseudomonadati</taxon>
        <taxon>Planctomycetota</taxon>
        <taxon>Planctomycetia</taxon>
        <taxon>Pirellulales</taxon>
        <taxon>Pirellulaceae</taxon>
        <taxon>Rhodopirellula</taxon>
    </lineage>
</organism>
<dbReference type="AlphaFoldDB" id="A0A2G1W4P4"/>
<evidence type="ECO:0000313" key="2">
    <source>
        <dbReference type="EMBL" id="PHQ33992.1"/>
    </source>
</evidence>
<reference evidence="2 3" key="1">
    <citation type="submission" date="2017-06" db="EMBL/GenBank/DDBJ databases">
        <title>Description of Rhodopirellula bahusiensis sp. nov.</title>
        <authorList>
            <person name="Kizina J."/>
            <person name="Harder J."/>
        </authorList>
    </citation>
    <scope>NUCLEOTIDE SEQUENCE [LARGE SCALE GENOMIC DNA]</scope>
    <source>
        <strain evidence="2 3">SWK21</strain>
    </source>
</reference>
<dbReference type="EMBL" id="NIZW01000013">
    <property type="protein sequence ID" value="PHQ33992.1"/>
    <property type="molecule type" value="Genomic_DNA"/>
</dbReference>
<evidence type="ECO:0000313" key="3">
    <source>
        <dbReference type="Proteomes" id="UP000225740"/>
    </source>
</evidence>
<comment type="caution">
    <text evidence="2">The sequence shown here is derived from an EMBL/GenBank/DDBJ whole genome shotgun (WGS) entry which is preliminary data.</text>
</comment>